<name>A0A410WBS5_9CORY</name>
<evidence type="ECO:0000256" key="1">
    <source>
        <dbReference type="SAM" id="MobiDB-lite"/>
    </source>
</evidence>
<sequence precursor="true">MVKSRVARGVVRGAAVLGVSVGVFYSAGAGVWVVHAETPAQRCARETAQWDAAQRAAWQAAHPGQSVPQPVPWPAYQCHGTDQAARQRQPAAPTGTGDRPDRWGQQPPAAPRTNLSDNGVDVGSPRRGLQPPSNNPTTESALDTARSNLTGPARVIQRPDGATITVREDDHGNSHVIDDNGNPTGVIIDHQPQPDPQPDRQVDPTTVTPDHPTTTPTPALTPPAPATNQPVTTMVTPTIGLTPIAAGTLGVILGAITSISGATTRRRTTAIAGTLPQTPGTRTPFDHTSVGYPTIDGGHRRLVLLTDPTSDPTHRFAIDVPPGGRMVTREDGGVDVLDANDTVVEHIDPPWAIDATGTPVRTWYEPDNTTNELVQHTEPTTTTVYPILADPKQQPSQVGVVNTQGRHDGETWEEIAPNGDHLQHTLVPGTGGQTVDTHVTRSDGTFADIRSVDDGNGGATVWADESTGTASYGTFDEHGNLDAVAYEQSPVLSEDPVAVSYTPAGGEVSEFTTANPDGTVSHGLAAQTASNQVTTLVENPDQSTSTITSTDTGQGTTSELVQDAAGTRVRVDNGPVTEIDELGNDISVHDQPSVDTGRFYNPDTGQWVNGAVVEGRDTPIYRLDDGSLVYGQHNEEGTTDWVIVTNDGGVAAVRELEWDTNGAPIVTAHDPIEHGTTQADNGVAILTPSDVAGITYGIGTLAPLEMAKHQTLRDLGTGHLDDLDTAKTLRSVKIAGKALGPIGTGLSIGADMKSGESMQKAVTTNLVGVGAGAATGALVTVAAGAIAATAPVWATGLVIGGVSTAVGLLATKGAKLMWDKVAE</sequence>
<evidence type="ECO:0000313" key="3">
    <source>
        <dbReference type="EMBL" id="QAU53402.1"/>
    </source>
</evidence>
<feature type="region of interest" description="Disordered" evidence="1">
    <location>
        <begin position="539"/>
        <end position="558"/>
    </location>
</feature>
<feature type="transmembrane region" description="Helical" evidence="2">
    <location>
        <begin position="239"/>
        <end position="259"/>
    </location>
</feature>
<feature type="compositionally biased region" description="Polar residues" evidence="1">
    <location>
        <begin position="131"/>
        <end position="150"/>
    </location>
</feature>
<dbReference type="AlphaFoldDB" id="A0A410WBS5"/>
<keyword evidence="4" id="KW-1185">Reference proteome</keyword>
<dbReference type="OrthoDB" id="4412570at2"/>
<evidence type="ECO:0000313" key="4">
    <source>
        <dbReference type="Proteomes" id="UP000288929"/>
    </source>
</evidence>
<reference evidence="3 4" key="1">
    <citation type="submission" date="2019-01" db="EMBL/GenBank/DDBJ databases">
        <authorList>
            <person name="Ruckert C."/>
            <person name="Busche T."/>
            <person name="Kalinowski J."/>
        </authorList>
    </citation>
    <scope>NUCLEOTIDE SEQUENCE [LARGE SCALE GENOMIC DNA]</scope>
    <source>
        <strain evidence="3 4">136/3</strain>
    </source>
</reference>
<keyword evidence="2" id="KW-0812">Transmembrane</keyword>
<gene>
    <name evidence="3" type="ORF">CPELA_10800</name>
</gene>
<feature type="compositionally biased region" description="Basic and acidic residues" evidence="1">
    <location>
        <begin position="166"/>
        <end position="178"/>
    </location>
</feature>
<dbReference type="EMBL" id="CP035299">
    <property type="protein sequence ID" value="QAU53402.1"/>
    <property type="molecule type" value="Genomic_DNA"/>
</dbReference>
<dbReference type="KEGG" id="cpeg:CPELA_10800"/>
<feature type="compositionally biased region" description="Low complexity" evidence="1">
    <location>
        <begin position="203"/>
        <end position="218"/>
    </location>
</feature>
<dbReference type="RefSeq" id="WP_128890691.1">
    <property type="nucleotide sequence ID" value="NZ_CP035299.1"/>
</dbReference>
<feature type="transmembrane region" description="Helical" evidence="2">
    <location>
        <begin position="792"/>
        <end position="810"/>
    </location>
</feature>
<evidence type="ECO:0000256" key="2">
    <source>
        <dbReference type="SAM" id="Phobius"/>
    </source>
</evidence>
<feature type="transmembrane region" description="Helical" evidence="2">
    <location>
        <begin position="762"/>
        <end position="786"/>
    </location>
</feature>
<organism evidence="3 4">
    <name type="scientific">Corynebacterium pelargi</name>
    <dbReference type="NCBI Taxonomy" id="1471400"/>
    <lineage>
        <taxon>Bacteria</taxon>
        <taxon>Bacillati</taxon>
        <taxon>Actinomycetota</taxon>
        <taxon>Actinomycetes</taxon>
        <taxon>Mycobacteriales</taxon>
        <taxon>Corynebacteriaceae</taxon>
        <taxon>Corynebacterium</taxon>
    </lineage>
</organism>
<protein>
    <submittedName>
        <fullName evidence="3">Uncharacterized protein</fullName>
    </submittedName>
</protein>
<keyword evidence="2" id="KW-0472">Membrane</keyword>
<accession>A0A410WBS5</accession>
<feature type="compositionally biased region" description="Low complexity" evidence="1">
    <location>
        <begin position="83"/>
        <end position="93"/>
    </location>
</feature>
<feature type="compositionally biased region" description="Low complexity" evidence="1">
    <location>
        <begin position="541"/>
        <end position="558"/>
    </location>
</feature>
<proteinExistence type="predicted"/>
<feature type="region of interest" description="Disordered" evidence="1">
    <location>
        <begin position="54"/>
        <end position="229"/>
    </location>
</feature>
<keyword evidence="2" id="KW-1133">Transmembrane helix</keyword>
<dbReference type="Proteomes" id="UP000288929">
    <property type="component" value="Chromosome"/>
</dbReference>